<reference evidence="2 3" key="1">
    <citation type="submission" date="2024-09" db="EMBL/GenBank/DDBJ databases">
        <authorList>
            <person name="Sun Q."/>
            <person name="Mori K."/>
        </authorList>
    </citation>
    <scope>NUCLEOTIDE SEQUENCE [LARGE SCALE GENOMIC DNA]</scope>
    <source>
        <strain evidence="2 3">KCTC 23076</strain>
    </source>
</reference>
<organism evidence="2 3">
    <name type="scientific">Lysobacter korlensis</name>
    <dbReference type="NCBI Taxonomy" id="553636"/>
    <lineage>
        <taxon>Bacteria</taxon>
        <taxon>Pseudomonadati</taxon>
        <taxon>Pseudomonadota</taxon>
        <taxon>Gammaproteobacteria</taxon>
        <taxon>Lysobacterales</taxon>
        <taxon>Lysobacteraceae</taxon>
        <taxon>Lysobacter</taxon>
    </lineage>
</organism>
<gene>
    <name evidence="2" type="ORF">ACFFGH_21275</name>
</gene>
<keyword evidence="1" id="KW-1133">Transmembrane helix</keyword>
<feature type="transmembrane region" description="Helical" evidence="1">
    <location>
        <begin position="12"/>
        <end position="33"/>
    </location>
</feature>
<evidence type="ECO:0000313" key="2">
    <source>
        <dbReference type="EMBL" id="MFC0680372.1"/>
    </source>
</evidence>
<evidence type="ECO:0000313" key="3">
    <source>
        <dbReference type="Proteomes" id="UP001589896"/>
    </source>
</evidence>
<feature type="transmembrane region" description="Helical" evidence="1">
    <location>
        <begin position="73"/>
        <end position="93"/>
    </location>
</feature>
<proteinExistence type="predicted"/>
<feature type="transmembrane region" description="Helical" evidence="1">
    <location>
        <begin position="99"/>
        <end position="119"/>
    </location>
</feature>
<keyword evidence="1" id="KW-0472">Membrane</keyword>
<dbReference type="EMBL" id="JBHLTG010000005">
    <property type="protein sequence ID" value="MFC0680372.1"/>
    <property type="molecule type" value="Genomic_DNA"/>
</dbReference>
<feature type="transmembrane region" description="Helical" evidence="1">
    <location>
        <begin position="131"/>
        <end position="148"/>
    </location>
</feature>
<evidence type="ECO:0000256" key="1">
    <source>
        <dbReference type="SAM" id="Phobius"/>
    </source>
</evidence>
<keyword evidence="3" id="KW-1185">Reference proteome</keyword>
<comment type="caution">
    <text evidence="2">The sequence shown here is derived from an EMBL/GenBank/DDBJ whole genome shotgun (WGS) entry which is preliminary data.</text>
</comment>
<name>A0ABV6RTS1_9GAMM</name>
<dbReference type="Proteomes" id="UP001589896">
    <property type="component" value="Unassembled WGS sequence"/>
</dbReference>
<accession>A0ABV6RTS1</accession>
<sequence length="207" mass="20480">MTSTSARPASAIHWSLPAARAVPALIIAVLITFSPNHSASFGLAVFGTFALADAALLAVLVRRAVAEVPLRRLLFVRAGVSAAVGAAALALVGAGAATLLLLIGAWAGTIAILELYAAVRNASRVDGAKDLFFTGAASAVLAVVMLAVPADLNQGFQGTEGGGVLTSAIMGVGVLGAWAAITGLFLAIGGLSLKPAPLGSRASGRSA</sequence>
<feature type="transmembrane region" description="Helical" evidence="1">
    <location>
        <begin position="39"/>
        <end position="61"/>
    </location>
</feature>
<protein>
    <submittedName>
        <fullName evidence="2">Uncharacterized protein</fullName>
    </submittedName>
</protein>
<dbReference type="RefSeq" id="WP_386672046.1">
    <property type="nucleotide sequence ID" value="NZ_JBHLTG010000005.1"/>
</dbReference>
<feature type="transmembrane region" description="Helical" evidence="1">
    <location>
        <begin position="168"/>
        <end position="193"/>
    </location>
</feature>
<keyword evidence="1" id="KW-0812">Transmembrane</keyword>